<feature type="coiled-coil region" evidence="1">
    <location>
        <begin position="1"/>
        <end position="28"/>
    </location>
</feature>
<organism evidence="2 3">
    <name type="scientific">Panicum virgatum</name>
    <name type="common">Blackwell switchgrass</name>
    <dbReference type="NCBI Taxonomy" id="38727"/>
    <lineage>
        <taxon>Eukaryota</taxon>
        <taxon>Viridiplantae</taxon>
        <taxon>Streptophyta</taxon>
        <taxon>Embryophyta</taxon>
        <taxon>Tracheophyta</taxon>
        <taxon>Spermatophyta</taxon>
        <taxon>Magnoliopsida</taxon>
        <taxon>Liliopsida</taxon>
        <taxon>Poales</taxon>
        <taxon>Poaceae</taxon>
        <taxon>PACMAD clade</taxon>
        <taxon>Panicoideae</taxon>
        <taxon>Panicodae</taxon>
        <taxon>Paniceae</taxon>
        <taxon>Panicinae</taxon>
        <taxon>Panicum</taxon>
        <taxon>Panicum sect. Hiantes</taxon>
    </lineage>
</organism>
<sequence length="185" mass="20950">MNAADKYQEEARNQLKAKEEELANTRNAGLLIMNTADAYQETACKQIKEKVWELEDTRKAVLVLMNAADAYEQIAKKKIKDMEEELKVIGAQKAEMDARVASLKGDYDKVKVENEKLRLEAERLIMELGVLTEAKDAAAYSCNTETPEIMKELDDLETKVEETQASMDLVKGENDKLQSGIFLRE</sequence>
<reference evidence="2" key="1">
    <citation type="submission" date="2020-05" db="EMBL/GenBank/DDBJ databases">
        <title>WGS assembly of Panicum virgatum.</title>
        <authorList>
            <person name="Lovell J.T."/>
            <person name="Jenkins J."/>
            <person name="Shu S."/>
            <person name="Juenger T.E."/>
            <person name="Schmutz J."/>
        </authorList>
    </citation>
    <scope>NUCLEOTIDE SEQUENCE</scope>
    <source>
        <strain evidence="2">AP13</strain>
    </source>
</reference>
<feature type="coiled-coil region" evidence="1">
    <location>
        <begin position="79"/>
        <end position="173"/>
    </location>
</feature>
<evidence type="ECO:0000313" key="3">
    <source>
        <dbReference type="Proteomes" id="UP000823388"/>
    </source>
</evidence>
<dbReference type="EMBL" id="CM029051">
    <property type="protein sequence ID" value="KAG2561518.1"/>
    <property type="molecule type" value="Genomic_DNA"/>
</dbReference>
<name>A0A8T0PKU4_PANVG</name>
<protein>
    <submittedName>
        <fullName evidence="2">Uncharacterized protein</fullName>
    </submittedName>
</protein>
<dbReference type="Proteomes" id="UP000823388">
    <property type="component" value="Chromosome 8K"/>
</dbReference>
<accession>A0A8T0PKU4</accession>
<gene>
    <name evidence="2" type="ORF">PVAP13_8KG165400</name>
</gene>
<keyword evidence="3" id="KW-1185">Reference proteome</keyword>
<keyword evidence="1" id="KW-0175">Coiled coil</keyword>
<evidence type="ECO:0000256" key="1">
    <source>
        <dbReference type="SAM" id="Coils"/>
    </source>
</evidence>
<proteinExistence type="predicted"/>
<dbReference type="AlphaFoldDB" id="A0A8T0PKU4"/>
<comment type="caution">
    <text evidence="2">The sequence shown here is derived from an EMBL/GenBank/DDBJ whole genome shotgun (WGS) entry which is preliminary data.</text>
</comment>
<evidence type="ECO:0000313" key="2">
    <source>
        <dbReference type="EMBL" id="KAG2561518.1"/>
    </source>
</evidence>